<reference evidence="3 4" key="1">
    <citation type="journal article" date="2015" name="Sci. Rep.">
        <title>Genome of the facultative scuticociliatosis pathogen Pseudocohnilembus persalinus provides insight into its virulence through horizontal gene transfer.</title>
        <authorList>
            <person name="Xiong J."/>
            <person name="Wang G."/>
            <person name="Cheng J."/>
            <person name="Tian M."/>
            <person name="Pan X."/>
            <person name="Warren A."/>
            <person name="Jiang C."/>
            <person name="Yuan D."/>
            <person name="Miao W."/>
        </authorList>
    </citation>
    <scope>NUCLEOTIDE SEQUENCE [LARGE SCALE GENOMIC DNA]</scope>
    <source>
        <strain evidence="3">36N120E</strain>
    </source>
</reference>
<organism evidence="3 4">
    <name type="scientific">Pseudocohnilembus persalinus</name>
    <name type="common">Ciliate</name>
    <dbReference type="NCBI Taxonomy" id="266149"/>
    <lineage>
        <taxon>Eukaryota</taxon>
        <taxon>Sar</taxon>
        <taxon>Alveolata</taxon>
        <taxon>Ciliophora</taxon>
        <taxon>Intramacronucleata</taxon>
        <taxon>Oligohymenophorea</taxon>
        <taxon>Scuticociliatia</taxon>
        <taxon>Philasterida</taxon>
        <taxon>Pseudocohnilembidae</taxon>
        <taxon>Pseudocohnilembus</taxon>
    </lineage>
</organism>
<feature type="region of interest" description="Disordered" evidence="2">
    <location>
        <begin position="228"/>
        <end position="254"/>
    </location>
</feature>
<evidence type="ECO:0000256" key="2">
    <source>
        <dbReference type="SAM" id="MobiDB-lite"/>
    </source>
</evidence>
<dbReference type="Proteomes" id="UP000054937">
    <property type="component" value="Unassembled WGS sequence"/>
</dbReference>
<feature type="coiled-coil region" evidence="1">
    <location>
        <begin position="103"/>
        <end position="139"/>
    </location>
</feature>
<gene>
    <name evidence="3" type="ORF">PPERSA_01567</name>
</gene>
<evidence type="ECO:0000313" key="4">
    <source>
        <dbReference type="Proteomes" id="UP000054937"/>
    </source>
</evidence>
<sequence length="486" mass="58010">MEILKQKFAQYNFSDKPNKITMKELVNKELEFYDKKHYFEKDMEVVYHKKNLAKIDRIFDKQLQIDLGQEEMELMKQKQLANQKKYLRDLIFKYKDHKIFKQAKNLKELHKKYEENRQLKLKEERRQKEKDIRDKENQQLLQKDENMSQLLILNSNLDQTRQLKDNTPSNVSNIERSYKQDNNSQQQIQMQSQKQTQQNNFLIKNMTRNEEKKVSIIYQKQNVNDQQEQQLKQQQQQQNQKYIRQKSREKTVKFSRSNEISMDFLIQDGEATGKSQAKNKLKFEGGSTKILAKSPSFQSFASSTQRNFLYNSKSSHNKSPIFRMSPQKNKQKKNWGQEKSPERSGSKSSHYINQSIKNIQTKEQLNREYIMNEPNDNTLQKLDYLQVKSKNVNKIISTQVDIEKWQNVEYIKDQRIKLGLEKPLKISENLFRKGLSTKLTDLRVSVQGISQKNSMQEQKFYSFADMVQAKIQQQRKRNLIMGGKQN</sequence>
<dbReference type="AlphaFoldDB" id="A0A0V0QHE6"/>
<name>A0A0V0QHE6_PSEPJ</name>
<keyword evidence="1" id="KW-0175">Coiled coil</keyword>
<proteinExistence type="predicted"/>
<accession>A0A0V0QHE6</accession>
<feature type="compositionally biased region" description="Basic and acidic residues" evidence="2">
    <location>
        <begin position="335"/>
        <end position="345"/>
    </location>
</feature>
<feature type="region of interest" description="Disordered" evidence="2">
    <location>
        <begin position="310"/>
        <end position="353"/>
    </location>
</feature>
<comment type="caution">
    <text evidence="3">The sequence shown here is derived from an EMBL/GenBank/DDBJ whole genome shotgun (WGS) entry which is preliminary data.</text>
</comment>
<feature type="compositionally biased region" description="Low complexity" evidence="2">
    <location>
        <begin position="228"/>
        <end position="241"/>
    </location>
</feature>
<evidence type="ECO:0000256" key="1">
    <source>
        <dbReference type="SAM" id="Coils"/>
    </source>
</evidence>
<keyword evidence="4" id="KW-1185">Reference proteome</keyword>
<evidence type="ECO:0000313" key="3">
    <source>
        <dbReference type="EMBL" id="KRX01697.1"/>
    </source>
</evidence>
<dbReference type="InParanoid" id="A0A0V0QHE6"/>
<dbReference type="EMBL" id="LDAU01000166">
    <property type="protein sequence ID" value="KRX01697.1"/>
    <property type="molecule type" value="Genomic_DNA"/>
</dbReference>
<protein>
    <submittedName>
        <fullName evidence="3">Uncharacterized protein</fullName>
    </submittedName>
</protein>